<organism evidence="2 3">
    <name type="scientific">Zancudomyces culisetae</name>
    <name type="common">Gut fungus</name>
    <name type="synonym">Smittium culisetae</name>
    <dbReference type="NCBI Taxonomy" id="1213189"/>
    <lineage>
        <taxon>Eukaryota</taxon>
        <taxon>Fungi</taxon>
        <taxon>Fungi incertae sedis</taxon>
        <taxon>Zoopagomycota</taxon>
        <taxon>Kickxellomycotina</taxon>
        <taxon>Harpellomycetes</taxon>
        <taxon>Harpellales</taxon>
        <taxon>Legeriomycetaceae</taxon>
        <taxon>Zancudomyces</taxon>
    </lineage>
</organism>
<protein>
    <submittedName>
        <fullName evidence="2">Uncharacterized protein</fullName>
    </submittedName>
</protein>
<dbReference type="AlphaFoldDB" id="A0A1R1PI50"/>
<sequence>MWLYSRDTVGVLVIALFTRKVAGFTLEKFEECYKTHDLGGAWPSYNFHQCIVNAETGNYALTQNMVIKNCQYLQSPDFLVHRVSKYYTEILQTVQRGSTEVHNLIAYLNQHVNYNPEPFPSFILDQYFVNDLNKWVDVLSYYSLFYYRQLDLVKTHRGDLKEEVRNVKAFINLITQKHSALFSQQFSKRDSSEDVRKKKAELLNYASNLFDTFQKITDILAGAREMLLAKSKNRPAETDGDEDRKGLVLQCIRSALANTNRLSPDNKEIERVSILKWYMSSIEAEQNSAYKKMISLKEQGDKAAFEESQEKYNKLKEFIEKKVKRVVLFTRNDYFDVVHIEIIAPNKVSVITRNNRAYMSQFSWALDSDPTEDPERIKELRNIIRNEFGILTEYGIAAEASAIFD</sequence>
<gene>
    <name evidence="2" type="ORF">AX774_g6042</name>
</gene>
<feature type="chain" id="PRO_5012864912" evidence="1">
    <location>
        <begin position="24"/>
        <end position="405"/>
    </location>
</feature>
<keyword evidence="1" id="KW-0732">Signal</keyword>
<dbReference type="EMBL" id="LSSK01001163">
    <property type="protein sequence ID" value="OMH80522.1"/>
    <property type="molecule type" value="Genomic_DNA"/>
</dbReference>
<feature type="signal peptide" evidence="1">
    <location>
        <begin position="1"/>
        <end position="23"/>
    </location>
</feature>
<keyword evidence="3" id="KW-1185">Reference proteome</keyword>
<name>A0A1R1PI50_ZANCU</name>
<reference evidence="3" key="1">
    <citation type="submission" date="2017-01" db="EMBL/GenBank/DDBJ databases">
        <authorList>
            <person name="Wang Y."/>
            <person name="White M."/>
            <person name="Kvist S."/>
            <person name="Moncalvo J.-M."/>
        </authorList>
    </citation>
    <scope>NUCLEOTIDE SEQUENCE [LARGE SCALE GENOMIC DNA]</scope>
    <source>
        <strain evidence="3">COL-18-3</strain>
    </source>
</reference>
<comment type="caution">
    <text evidence="2">The sequence shown here is derived from an EMBL/GenBank/DDBJ whole genome shotgun (WGS) entry which is preliminary data.</text>
</comment>
<evidence type="ECO:0000313" key="3">
    <source>
        <dbReference type="Proteomes" id="UP000188320"/>
    </source>
</evidence>
<accession>A0A1R1PI50</accession>
<dbReference type="Proteomes" id="UP000188320">
    <property type="component" value="Unassembled WGS sequence"/>
</dbReference>
<evidence type="ECO:0000313" key="2">
    <source>
        <dbReference type="EMBL" id="OMH80522.1"/>
    </source>
</evidence>
<evidence type="ECO:0000256" key="1">
    <source>
        <dbReference type="SAM" id="SignalP"/>
    </source>
</evidence>
<proteinExistence type="predicted"/>